<dbReference type="InterPro" id="IPR006664">
    <property type="entry name" value="OMP_bac"/>
</dbReference>
<dbReference type="PRINTS" id="PR01021">
    <property type="entry name" value="OMPADOMAIN"/>
</dbReference>
<protein>
    <submittedName>
        <fullName evidence="13">Porin</fullName>
    </submittedName>
</protein>
<feature type="chain" id="PRO_5046263105" evidence="11">
    <location>
        <begin position="23"/>
        <end position="359"/>
    </location>
</feature>
<dbReference type="PROSITE" id="PS51123">
    <property type="entry name" value="OMPA_2"/>
    <property type="match status" value="1"/>
</dbReference>
<dbReference type="InterPro" id="IPR011250">
    <property type="entry name" value="OMP/PagP_B-barrel"/>
</dbReference>
<evidence type="ECO:0000313" key="14">
    <source>
        <dbReference type="Proteomes" id="UP000614272"/>
    </source>
</evidence>
<keyword evidence="7 9" id="KW-0472">Membrane</keyword>
<evidence type="ECO:0000256" key="4">
    <source>
        <dbReference type="ARBA" id="ARBA00022692"/>
    </source>
</evidence>
<evidence type="ECO:0000256" key="8">
    <source>
        <dbReference type="ARBA" id="ARBA00023237"/>
    </source>
</evidence>
<keyword evidence="3" id="KW-1134">Transmembrane beta strand</keyword>
<reference evidence="14" key="1">
    <citation type="journal article" date="2019" name="Int. J. Syst. Evol. Microbiol.">
        <title>The Global Catalogue of Microorganisms (GCM) 10K type strain sequencing project: providing services to taxonomists for standard genome sequencing and annotation.</title>
        <authorList>
            <consortium name="The Broad Institute Genomics Platform"/>
            <consortium name="The Broad Institute Genome Sequencing Center for Infectious Disease"/>
            <person name="Wu L."/>
            <person name="Ma J."/>
        </authorList>
    </citation>
    <scope>NUCLEOTIDE SEQUENCE [LARGE SCALE GENOMIC DNA]</scope>
    <source>
        <strain evidence="14">CGMCC 1.12923</strain>
    </source>
</reference>
<accession>A0ABQ1RPL4</accession>
<dbReference type="InterPro" id="IPR036737">
    <property type="entry name" value="OmpA-like_sf"/>
</dbReference>
<keyword evidence="2" id="KW-0813">Transport</keyword>
<dbReference type="PANTHER" id="PTHR30329">
    <property type="entry name" value="STATOR ELEMENT OF FLAGELLAR MOTOR COMPLEX"/>
    <property type="match status" value="1"/>
</dbReference>
<name>A0ABQ1RPL4_9ALTE</name>
<dbReference type="InterPro" id="IPR008722">
    <property type="entry name" value="OprF_membrane_N"/>
</dbReference>
<evidence type="ECO:0000256" key="11">
    <source>
        <dbReference type="SAM" id="SignalP"/>
    </source>
</evidence>
<evidence type="ECO:0000256" key="5">
    <source>
        <dbReference type="ARBA" id="ARBA00023065"/>
    </source>
</evidence>
<feature type="compositionally biased region" description="Polar residues" evidence="10">
    <location>
        <begin position="178"/>
        <end position="194"/>
    </location>
</feature>
<evidence type="ECO:0000256" key="3">
    <source>
        <dbReference type="ARBA" id="ARBA00022452"/>
    </source>
</evidence>
<dbReference type="Pfam" id="PF00691">
    <property type="entry name" value="OmpA"/>
    <property type="match status" value="1"/>
</dbReference>
<dbReference type="CDD" id="cd07185">
    <property type="entry name" value="OmpA_C-like"/>
    <property type="match status" value="1"/>
</dbReference>
<evidence type="ECO:0000256" key="2">
    <source>
        <dbReference type="ARBA" id="ARBA00022448"/>
    </source>
</evidence>
<comment type="caution">
    <text evidence="13">The sequence shown here is derived from an EMBL/GenBank/DDBJ whole genome shotgun (WGS) entry which is preliminary data.</text>
</comment>
<feature type="region of interest" description="Disordered" evidence="10">
    <location>
        <begin position="178"/>
        <end position="223"/>
    </location>
</feature>
<comment type="subcellular location">
    <subcellularLocation>
        <location evidence="1">Cell outer membrane</location>
        <topology evidence="1">Multi-pass membrane protein</topology>
    </subcellularLocation>
</comment>
<dbReference type="RefSeq" id="WP_099035667.1">
    <property type="nucleotide sequence ID" value="NZ_BMGJ01000014.1"/>
</dbReference>
<dbReference type="Gene3D" id="3.30.1330.60">
    <property type="entry name" value="OmpA-like domain"/>
    <property type="match status" value="1"/>
</dbReference>
<feature type="signal peptide" evidence="11">
    <location>
        <begin position="1"/>
        <end position="22"/>
    </location>
</feature>
<keyword evidence="4" id="KW-0812">Transmembrane</keyword>
<dbReference type="SUPFAM" id="SSF56925">
    <property type="entry name" value="OMPA-like"/>
    <property type="match status" value="1"/>
</dbReference>
<keyword evidence="11" id="KW-0732">Signal</keyword>
<evidence type="ECO:0000256" key="10">
    <source>
        <dbReference type="SAM" id="MobiDB-lite"/>
    </source>
</evidence>
<evidence type="ECO:0000313" key="13">
    <source>
        <dbReference type="EMBL" id="GGD73897.1"/>
    </source>
</evidence>
<sequence length="359" mass="39759">MKLHAIFSATALCILPTTLLSAQEQPVSSAWIGGFGEYYKVDNDKPQSIDNFEDASGFGAELGFRFTPEWGARLEWSRLNFDSESGLNDRTGERIGIDALHFFDQKHSYVFAGFKHQNLGTNYRMANVGIGRHWQLSQNWKVQTEAATYYDFGQNFLDFGVKLGLVYSFGGSLSPSVSNQTQTGLSSRTAQPSQPRADEYQGQATDSDNDGVNDGQDRCPETAARDKVDGFGCTIYDSETVSASLQVLFAHDSYTVLNPDSQQLHNFAEFMSNYSDTQVILEGHTSLVGAPDYNQILSEQRAEAVKALLVDKGLSADRIDTVGYGESRPLDTANTEQAHRINRRVEAKVSKTIKVKLTR</sequence>
<dbReference type="Pfam" id="PF05736">
    <property type="entry name" value="OprF"/>
    <property type="match status" value="1"/>
</dbReference>
<keyword evidence="5" id="KW-0406">Ion transport</keyword>
<evidence type="ECO:0000256" key="9">
    <source>
        <dbReference type="PROSITE-ProRule" id="PRU00473"/>
    </source>
</evidence>
<evidence type="ECO:0000256" key="7">
    <source>
        <dbReference type="ARBA" id="ARBA00023136"/>
    </source>
</evidence>
<evidence type="ECO:0000259" key="12">
    <source>
        <dbReference type="PROSITE" id="PS51123"/>
    </source>
</evidence>
<keyword evidence="8" id="KW-0998">Cell outer membrane</keyword>
<evidence type="ECO:0000256" key="1">
    <source>
        <dbReference type="ARBA" id="ARBA00004571"/>
    </source>
</evidence>
<dbReference type="InterPro" id="IPR050330">
    <property type="entry name" value="Bact_OuterMem_StrucFunc"/>
</dbReference>
<dbReference type="Gene3D" id="2.40.160.20">
    <property type="match status" value="1"/>
</dbReference>
<gene>
    <name evidence="13" type="ORF">GCM10011357_31170</name>
</gene>
<organism evidence="13 14">
    <name type="scientific">Lacimicrobium alkaliphilum</name>
    <dbReference type="NCBI Taxonomy" id="1526571"/>
    <lineage>
        <taxon>Bacteria</taxon>
        <taxon>Pseudomonadati</taxon>
        <taxon>Pseudomonadota</taxon>
        <taxon>Gammaproteobacteria</taxon>
        <taxon>Alteromonadales</taxon>
        <taxon>Alteromonadaceae</taxon>
        <taxon>Lacimicrobium</taxon>
    </lineage>
</organism>
<dbReference type="SUPFAM" id="SSF103088">
    <property type="entry name" value="OmpA-like"/>
    <property type="match status" value="1"/>
</dbReference>
<keyword evidence="14" id="KW-1185">Reference proteome</keyword>
<proteinExistence type="predicted"/>
<keyword evidence="6" id="KW-0626">Porin</keyword>
<dbReference type="PANTHER" id="PTHR30329:SF21">
    <property type="entry name" value="LIPOPROTEIN YIAD-RELATED"/>
    <property type="match status" value="1"/>
</dbReference>
<feature type="domain" description="OmpA-like" evidence="12">
    <location>
        <begin position="236"/>
        <end position="353"/>
    </location>
</feature>
<evidence type="ECO:0000256" key="6">
    <source>
        <dbReference type="ARBA" id="ARBA00023114"/>
    </source>
</evidence>
<dbReference type="Proteomes" id="UP000614272">
    <property type="component" value="Unassembled WGS sequence"/>
</dbReference>
<dbReference type="EMBL" id="BMGJ01000014">
    <property type="protein sequence ID" value="GGD73897.1"/>
    <property type="molecule type" value="Genomic_DNA"/>
</dbReference>
<dbReference type="InterPro" id="IPR006665">
    <property type="entry name" value="OmpA-like"/>
</dbReference>